<keyword evidence="1" id="KW-0175">Coiled coil</keyword>
<feature type="coiled-coil region" evidence="1">
    <location>
        <begin position="151"/>
        <end position="185"/>
    </location>
</feature>
<feature type="region of interest" description="Disordered" evidence="2">
    <location>
        <begin position="1"/>
        <end position="30"/>
    </location>
</feature>
<gene>
    <name evidence="3" type="ORF">GEV33_010805</name>
</gene>
<dbReference type="AlphaFoldDB" id="A0A8J6L9F7"/>
<protein>
    <recommendedName>
        <fullName evidence="5">Phosphatidylethanolamine-binding protein</fullName>
    </recommendedName>
</protein>
<dbReference type="PANTHER" id="PTHR11362">
    <property type="entry name" value="PHOSPHATIDYLETHANOLAMINE-BINDING PROTEIN"/>
    <property type="match status" value="1"/>
</dbReference>
<reference evidence="3" key="2">
    <citation type="submission" date="2021-08" db="EMBL/GenBank/DDBJ databases">
        <authorList>
            <person name="Eriksson T."/>
        </authorList>
    </citation>
    <scope>NUCLEOTIDE SEQUENCE</scope>
    <source>
        <strain evidence="3">Stoneville</strain>
        <tissue evidence="3">Whole head</tissue>
    </source>
</reference>
<evidence type="ECO:0000256" key="2">
    <source>
        <dbReference type="SAM" id="MobiDB-lite"/>
    </source>
</evidence>
<sequence length="530" mass="60528">MSPEINGNPPSVTKRKKNRDKKPPQVTGLNPLEFNMSNCSYFPSNPNYNISIPDLSSYYSYLNYSNPSEPTSLPVYPVNYPNFYPSNPNFNFMNAMKPPMMSSVNCDNNEYLSLPVVNVDQNDDQSKRRYSDPGLPNDSDDSGNSIESKIIEKLTHQVGVLKESNRKLTREVTEMRIELNMLKQQQSTRHYDREYEPGMLADIIREVRDAARVREDALLAKVKHMIEEKQLSVVTYPKGVKVELGNKLTPTQVKDPPSVKWDAEADAFYTLCMTDPDAPSRKNPKFREWHHWLVVNIPGNNLEQGEVLSGYIGSGPPKGTGLHRYVFVVYKQNGKINFSEKRLPSNSGEGRGKFCIRKFAELHQLGDPISANFFQAEWDDYNHLHLVSEKNRNNDRISKLEEQLKNLSVNNSRVEENGDQAVEDGTNAARQVLELEREALVLRKELQETRAKKEEADQKLLQLDKKLSTILRRNDICPSGASEDGDDDERFLRLQALRNRKHTARDLQEDLVSLLFLLEQELTTKPSAIG</sequence>
<dbReference type="PANTHER" id="PTHR11362:SF82">
    <property type="entry name" value="PHOSPHATIDYLETHANOLAMINE-BINDING PROTEIN 4"/>
    <property type="match status" value="1"/>
</dbReference>
<feature type="coiled-coil region" evidence="1">
    <location>
        <begin position="390"/>
        <end position="473"/>
    </location>
</feature>
<keyword evidence="4" id="KW-1185">Reference proteome</keyword>
<proteinExistence type="predicted"/>
<name>A0A8J6L9F7_TENMO</name>
<evidence type="ECO:0000256" key="1">
    <source>
        <dbReference type="SAM" id="Coils"/>
    </source>
</evidence>
<dbReference type="CDD" id="cd00866">
    <property type="entry name" value="PEBP_euk"/>
    <property type="match status" value="1"/>
</dbReference>
<dbReference type="SUPFAM" id="SSF49777">
    <property type="entry name" value="PEBP-like"/>
    <property type="match status" value="1"/>
</dbReference>
<dbReference type="Proteomes" id="UP000719412">
    <property type="component" value="Unassembled WGS sequence"/>
</dbReference>
<dbReference type="InterPro" id="IPR036610">
    <property type="entry name" value="PEBP-like_sf"/>
</dbReference>
<reference evidence="3" key="1">
    <citation type="journal article" date="2020" name="J Insects Food Feed">
        <title>The yellow mealworm (Tenebrio molitor) genome: a resource for the emerging insects as food and feed industry.</title>
        <authorList>
            <person name="Eriksson T."/>
            <person name="Andere A."/>
            <person name="Kelstrup H."/>
            <person name="Emery V."/>
            <person name="Picard C."/>
        </authorList>
    </citation>
    <scope>NUCLEOTIDE SEQUENCE</scope>
    <source>
        <strain evidence="3">Stoneville</strain>
        <tissue evidence="3">Whole head</tissue>
    </source>
</reference>
<comment type="caution">
    <text evidence="3">The sequence shown here is derived from an EMBL/GenBank/DDBJ whole genome shotgun (WGS) entry which is preliminary data.</text>
</comment>
<evidence type="ECO:0000313" key="3">
    <source>
        <dbReference type="EMBL" id="KAH0811987.1"/>
    </source>
</evidence>
<dbReference type="Pfam" id="PF01161">
    <property type="entry name" value="PBP"/>
    <property type="match status" value="1"/>
</dbReference>
<feature type="region of interest" description="Disordered" evidence="2">
    <location>
        <begin position="118"/>
        <end position="145"/>
    </location>
</feature>
<evidence type="ECO:0008006" key="5">
    <source>
        <dbReference type="Google" id="ProtNLM"/>
    </source>
</evidence>
<dbReference type="Gene3D" id="3.90.280.10">
    <property type="entry name" value="PEBP-like"/>
    <property type="match status" value="1"/>
</dbReference>
<dbReference type="InterPro" id="IPR035810">
    <property type="entry name" value="PEBP_euk"/>
</dbReference>
<organism evidence="3 4">
    <name type="scientific">Tenebrio molitor</name>
    <name type="common">Yellow mealworm beetle</name>
    <dbReference type="NCBI Taxonomy" id="7067"/>
    <lineage>
        <taxon>Eukaryota</taxon>
        <taxon>Metazoa</taxon>
        <taxon>Ecdysozoa</taxon>
        <taxon>Arthropoda</taxon>
        <taxon>Hexapoda</taxon>
        <taxon>Insecta</taxon>
        <taxon>Pterygota</taxon>
        <taxon>Neoptera</taxon>
        <taxon>Endopterygota</taxon>
        <taxon>Coleoptera</taxon>
        <taxon>Polyphaga</taxon>
        <taxon>Cucujiformia</taxon>
        <taxon>Tenebrionidae</taxon>
        <taxon>Tenebrio</taxon>
    </lineage>
</organism>
<dbReference type="InterPro" id="IPR008914">
    <property type="entry name" value="PEBP"/>
</dbReference>
<accession>A0A8J6L9F7</accession>
<evidence type="ECO:0000313" key="4">
    <source>
        <dbReference type="Proteomes" id="UP000719412"/>
    </source>
</evidence>
<dbReference type="EMBL" id="JABDTM020026395">
    <property type="protein sequence ID" value="KAH0811987.1"/>
    <property type="molecule type" value="Genomic_DNA"/>
</dbReference>